<dbReference type="AlphaFoldDB" id="A0AA35LKG3"/>
<dbReference type="EMBL" id="OX395143">
    <property type="protein sequence ID" value="CAI5797473.1"/>
    <property type="molecule type" value="Genomic_DNA"/>
</dbReference>
<keyword evidence="3" id="KW-1185">Reference proteome</keyword>
<accession>A0AA35LKG3</accession>
<gene>
    <name evidence="2" type="ORF">PODLI_1B000840</name>
</gene>
<feature type="region of interest" description="Disordered" evidence="1">
    <location>
        <begin position="1"/>
        <end position="25"/>
    </location>
</feature>
<protein>
    <submittedName>
        <fullName evidence="2">Uncharacterized protein</fullName>
    </submittedName>
</protein>
<evidence type="ECO:0000313" key="2">
    <source>
        <dbReference type="EMBL" id="CAI5797473.1"/>
    </source>
</evidence>
<organism evidence="2 3">
    <name type="scientific">Podarcis lilfordi</name>
    <name type="common">Lilford's wall lizard</name>
    <dbReference type="NCBI Taxonomy" id="74358"/>
    <lineage>
        <taxon>Eukaryota</taxon>
        <taxon>Metazoa</taxon>
        <taxon>Chordata</taxon>
        <taxon>Craniata</taxon>
        <taxon>Vertebrata</taxon>
        <taxon>Euteleostomi</taxon>
        <taxon>Lepidosauria</taxon>
        <taxon>Squamata</taxon>
        <taxon>Bifurcata</taxon>
        <taxon>Unidentata</taxon>
        <taxon>Episquamata</taxon>
        <taxon>Laterata</taxon>
        <taxon>Lacertibaenia</taxon>
        <taxon>Lacertidae</taxon>
        <taxon>Podarcis</taxon>
    </lineage>
</organism>
<feature type="compositionally biased region" description="Basic and acidic residues" evidence="1">
    <location>
        <begin position="1"/>
        <end position="10"/>
    </location>
</feature>
<sequence>MAEGEPDKPSLAKWGETSTPKAARSPPCLGLWLLSDRDALAPYVQICEYITTHAGKKPSTRCRRSPIERKCRNSRKWRLGRMCRGGEARRERVVFKVCQISQVVGFSAF</sequence>
<evidence type="ECO:0000313" key="3">
    <source>
        <dbReference type="Proteomes" id="UP001178461"/>
    </source>
</evidence>
<evidence type="ECO:0000256" key="1">
    <source>
        <dbReference type="SAM" id="MobiDB-lite"/>
    </source>
</evidence>
<reference evidence="2" key="1">
    <citation type="submission" date="2022-12" db="EMBL/GenBank/DDBJ databases">
        <authorList>
            <person name="Alioto T."/>
            <person name="Alioto T."/>
            <person name="Gomez Garrido J."/>
        </authorList>
    </citation>
    <scope>NUCLEOTIDE SEQUENCE</scope>
</reference>
<name>A0AA35LKG3_9SAUR</name>
<dbReference type="Proteomes" id="UP001178461">
    <property type="component" value="Chromosome 16"/>
</dbReference>
<proteinExistence type="predicted"/>